<evidence type="ECO:0000256" key="4">
    <source>
        <dbReference type="ARBA" id="ARBA00023180"/>
    </source>
</evidence>
<dbReference type="EMBL" id="JASCZI010211496">
    <property type="protein sequence ID" value="MED6193173.1"/>
    <property type="molecule type" value="Genomic_DNA"/>
</dbReference>
<dbReference type="InterPro" id="IPR011042">
    <property type="entry name" value="6-blade_b-propeller_TolB-like"/>
</dbReference>
<comment type="subcellular location">
    <subcellularLocation>
        <location evidence="1">Vacuole</location>
    </subcellularLocation>
</comment>
<comment type="caution">
    <text evidence="7">The sequence shown here is derived from an EMBL/GenBank/DDBJ whole genome shotgun (WGS) entry which is preliminary data.</text>
</comment>
<evidence type="ECO:0000313" key="8">
    <source>
        <dbReference type="Proteomes" id="UP001341840"/>
    </source>
</evidence>
<name>A0ABU6X928_9FABA</name>
<keyword evidence="5" id="KW-1133">Transmembrane helix</keyword>
<sequence>MVGSYGRFTLSLSNFQTNKLHILHYTKHHRQLQSTMSNVVLLTATLLALLAVTFTIFKPHQTLFAPPQLPASKDLLHASRILHVTGALGPESLVFDRHGGGPYTGVADGRILKWQGDELGWTDFAVTSSNRTECVRPFAPELEHICGRPLGLKFDKKSGDLYIADAYLGLKVVGPEGGLATQVLTEAEGQPFRFTNDMDISEDEDVIYFTDSSSVFPRRQFMLVLLHGDKTGRFLKYNKATKEVTVLLRGLAFPNGVALSKDGSFVLIAETSTCKILRLWLHGPNAGEVNTFAVVPGFPDNIRRNSEGEFWVALHVKGTRFSRWITSNAWIGKALLKVGFNFKQLHSSISGWKPHATAVKLSEKGEILEVLEDSEGKKLKFISEVEEKDGKLWIASVLMPFIGIYNL</sequence>
<evidence type="ECO:0000256" key="2">
    <source>
        <dbReference type="ARBA" id="ARBA00009191"/>
    </source>
</evidence>
<dbReference type="Gene3D" id="2.120.10.30">
    <property type="entry name" value="TolB, C-terminal domain"/>
    <property type="match status" value="1"/>
</dbReference>
<evidence type="ECO:0000259" key="6">
    <source>
        <dbReference type="Pfam" id="PF03088"/>
    </source>
</evidence>
<dbReference type="Pfam" id="PF20067">
    <property type="entry name" value="SSL_N"/>
    <property type="match status" value="1"/>
</dbReference>
<keyword evidence="5" id="KW-0472">Membrane</keyword>
<keyword evidence="8" id="KW-1185">Reference proteome</keyword>
<keyword evidence="3" id="KW-0926">Vacuole</keyword>
<dbReference type="PANTHER" id="PTHR10426:SF69">
    <property type="entry name" value="PROTEIN STRICTOSIDINE SYNTHASE-LIKE 10"/>
    <property type="match status" value="1"/>
</dbReference>
<feature type="domain" description="Strictosidine synthase conserved region" evidence="6">
    <location>
        <begin position="196"/>
        <end position="283"/>
    </location>
</feature>
<gene>
    <name evidence="7" type="primary">SSL10_1</name>
    <name evidence="7" type="ORF">PIB30_016671</name>
</gene>
<dbReference type="Proteomes" id="UP001341840">
    <property type="component" value="Unassembled WGS sequence"/>
</dbReference>
<dbReference type="SUPFAM" id="SSF63829">
    <property type="entry name" value="Calcium-dependent phosphotriesterase"/>
    <property type="match status" value="1"/>
</dbReference>
<dbReference type="PANTHER" id="PTHR10426">
    <property type="entry name" value="STRICTOSIDINE SYNTHASE-RELATED"/>
    <property type="match status" value="1"/>
</dbReference>
<evidence type="ECO:0000256" key="1">
    <source>
        <dbReference type="ARBA" id="ARBA00004116"/>
    </source>
</evidence>
<accession>A0ABU6X928</accession>
<proteinExistence type="inferred from homology"/>
<comment type="similarity">
    <text evidence="2">Belongs to the strictosidine synthase family.</text>
</comment>
<keyword evidence="5" id="KW-0812">Transmembrane</keyword>
<feature type="transmembrane region" description="Helical" evidence="5">
    <location>
        <begin position="39"/>
        <end position="57"/>
    </location>
</feature>
<evidence type="ECO:0000256" key="5">
    <source>
        <dbReference type="SAM" id="Phobius"/>
    </source>
</evidence>
<protein>
    <submittedName>
        <fullName evidence="7">Protein STRICTOSIDINE SYNTHASE-LIKE 10</fullName>
    </submittedName>
</protein>
<evidence type="ECO:0000313" key="7">
    <source>
        <dbReference type="EMBL" id="MED6193173.1"/>
    </source>
</evidence>
<organism evidence="7 8">
    <name type="scientific">Stylosanthes scabra</name>
    <dbReference type="NCBI Taxonomy" id="79078"/>
    <lineage>
        <taxon>Eukaryota</taxon>
        <taxon>Viridiplantae</taxon>
        <taxon>Streptophyta</taxon>
        <taxon>Embryophyta</taxon>
        <taxon>Tracheophyta</taxon>
        <taxon>Spermatophyta</taxon>
        <taxon>Magnoliopsida</taxon>
        <taxon>eudicotyledons</taxon>
        <taxon>Gunneridae</taxon>
        <taxon>Pentapetalae</taxon>
        <taxon>rosids</taxon>
        <taxon>fabids</taxon>
        <taxon>Fabales</taxon>
        <taxon>Fabaceae</taxon>
        <taxon>Papilionoideae</taxon>
        <taxon>50 kb inversion clade</taxon>
        <taxon>dalbergioids sensu lato</taxon>
        <taxon>Dalbergieae</taxon>
        <taxon>Pterocarpus clade</taxon>
        <taxon>Stylosanthes</taxon>
    </lineage>
</organism>
<evidence type="ECO:0000256" key="3">
    <source>
        <dbReference type="ARBA" id="ARBA00022554"/>
    </source>
</evidence>
<keyword evidence="4" id="KW-0325">Glycoprotein</keyword>
<dbReference type="InterPro" id="IPR018119">
    <property type="entry name" value="Strictosidine_synth_cons-reg"/>
</dbReference>
<reference evidence="7 8" key="1">
    <citation type="journal article" date="2023" name="Plants (Basel)">
        <title>Bridging the Gap: Combining Genomics and Transcriptomics Approaches to Understand Stylosanthes scabra, an Orphan Legume from the Brazilian Caatinga.</title>
        <authorList>
            <person name="Ferreira-Neto J.R.C."/>
            <person name="da Silva M.D."/>
            <person name="Binneck E."/>
            <person name="de Melo N.F."/>
            <person name="da Silva R.H."/>
            <person name="de Melo A.L.T.M."/>
            <person name="Pandolfi V."/>
            <person name="Bustamante F.O."/>
            <person name="Brasileiro-Vidal A.C."/>
            <person name="Benko-Iseppon A.M."/>
        </authorList>
    </citation>
    <scope>NUCLEOTIDE SEQUENCE [LARGE SCALE GENOMIC DNA]</scope>
    <source>
        <tissue evidence="7">Leaves</tissue>
    </source>
</reference>
<dbReference type="Pfam" id="PF03088">
    <property type="entry name" value="Str_synth"/>
    <property type="match status" value="1"/>
</dbReference>